<dbReference type="Gene3D" id="3.30.450.20">
    <property type="entry name" value="PAS domain"/>
    <property type="match status" value="1"/>
</dbReference>
<keyword evidence="6" id="KW-0902">Two-component regulatory system</keyword>
<accession>A0ABT3HBY4</accession>
<evidence type="ECO:0000313" key="11">
    <source>
        <dbReference type="Proteomes" id="UP001209755"/>
    </source>
</evidence>
<keyword evidence="7" id="KW-0812">Transmembrane</keyword>
<protein>
    <recommendedName>
        <fullName evidence="2">histidine kinase</fullName>
        <ecNumber evidence="2">2.7.13.3</ecNumber>
    </recommendedName>
</protein>
<feature type="transmembrane region" description="Helical" evidence="7">
    <location>
        <begin position="170"/>
        <end position="189"/>
    </location>
</feature>
<dbReference type="SUPFAM" id="SSF47384">
    <property type="entry name" value="Homodimeric domain of signal transducing histidine kinase"/>
    <property type="match status" value="1"/>
</dbReference>
<dbReference type="InterPro" id="IPR003661">
    <property type="entry name" value="HisK_dim/P_dom"/>
</dbReference>
<evidence type="ECO:0000256" key="3">
    <source>
        <dbReference type="ARBA" id="ARBA00022553"/>
    </source>
</evidence>
<feature type="transmembrane region" description="Helical" evidence="7">
    <location>
        <begin position="135"/>
        <end position="158"/>
    </location>
</feature>
<feature type="transmembrane region" description="Helical" evidence="7">
    <location>
        <begin position="62"/>
        <end position="81"/>
    </location>
</feature>
<dbReference type="Gene3D" id="3.30.565.10">
    <property type="entry name" value="Histidine kinase-like ATPase, C-terminal domain"/>
    <property type="match status" value="1"/>
</dbReference>
<dbReference type="CDD" id="cd00130">
    <property type="entry name" value="PAS"/>
    <property type="match status" value="1"/>
</dbReference>
<evidence type="ECO:0000256" key="1">
    <source>
        <dbReference type="ARBA" id="ARBA00000085"/>
    </source>
</evidence>
<gene>
    <name evidence="10" type="ORF">M2319_002251</name>
</gene>
<sequence length="605" mass="64724">MSHTDVFASLSRFADGLVHPSVAEDPIHAARHKTFISANLIGGVAALALLPLYIALWGKTDVYVVAAFAWIAAQAPVALYLSRTGRFESAHLLLAVAFSALVGIVSGVTGGVGSVFLFWLILVPGEAALSGSRRVVAVAAAIAGATLAAVIGLDAASALPAPHATGISDWALNVVGLVGGIGYGALIALRAQFYQRHTENMAVLRDNRYRLVAENMSDIVSLHTQDGDVVFITPAVRRVLGVDTRSALGRGFFDHVHVADRPAFLKAISDVIAHRGAQSIEFRASRKDVDGGVPGYVWMEMRCQALAEPDPITGAAEILAVTRDISRRKRQEDELKQAREAAEAASHAKTRFLANISHELRTPLNAIIGFSEILSQPDVRENFDAEQHVQYAQLIHDSGHHLLQVVNDILDMSKIESGNFEIVAEPFEVGCLIENCRQLIGPAANEKQVSLSSETAENLPELVADRRACKQILLNLLSNAVKFSDPGDEVRIGARREGTRIVLFVHDDGIGIAEADIVKLGNPFFQADSGYDRRHEGTGLGLSVVKGLISLHGGSIDIRSVLGEGTRVEVRLPINCEAAAEPLPARNAPAPRAAIAPQPVEKLSA</sequence>
<name>A0ABT3HBY4_9HYPH</name>
<keyword evidence="7" id="KW-1133">Transmembrane helix</keyword>
<feature type="domain" description="PAS" evidence="9">
    <location>
        <begin position="205"/>
        <end position="275"/>
    </location>
</feature>
<evidence type="ECO:0000256" key="7">
    <source>
        <dbReference type="SAM" id="Phobius"/>
    </source>
</evidence>
<dbReference type="Pfam" id="PF08447">
    <property type="entry name" value="PAS_3"/>
    <property type="match status" value="1"/>
</dbReference>
<keyword evidence="7" id="KW-0472">Membrane</keyword>
<dbReference type="Pfam" id="PF02518">
    <property type="entry name" value="HATPase_c"/>
    <property type="match status" value="1"/>
</dbReference>
<evidence type="ECO:0000313" key="10">
    <source>
        <dbReference type="EMBL" id="MCW2307914.1"/>
    </source>
</evidence>
<dbReference type="Pfam" id="PF00512">
    <property type="entry name" value="HisKA"/>
    <property type="match status" value="1"/>
</dbReference>
<dbReference type="PRINTS" id="PR00344">
    <property type="entry name" value="BCTRLSENSOR"/>
</dbReference>
<evidence type="ECO:0000256" key="4">
    <source>
        <dbReference type="ARBA" id="ARBA00022679"/>
    </source>
</evidence>
<feature type="transmembrane region" description="Helical" evidence="7">
    <location>
        <begin position="93"/>
        <end position="123"/>
    </location>
</feature>
<dbReference type="PROSITE" id="PS50112">
    <property type="entry name" value="PAS"/>
    <property type="match status" value="1"/>
</dbReference>
<evidence type="ECO:0000256" key="5">
    <source>
        <dbReference type="ARBA" id="ARBA00022777"/>
    </source>
</evidence>
<feature type="domain" description="Histidine kinase" evidence="8">
    <location>
        <begin position="355"/>
        <end position="576"/>
    </location>
</feature>
<dbReference type="InterPro" id="IPR005467">
    <property type="entry name" value="His_kinase_dom"/>
</dbReference>
<evidence type="ECO:0000259" key="8">
    <source>
        <dbReference type="PROSITE" id="PS50109"/>
    </source>
</evidence>
<dbReference type="SUPFAM" id="SSF55785">
    <property type="entry name" value="PYP-like sensor domain (PAS domain)"/>
    <property type="match status" value="1"/>
</dbReference>
<keyword evidence="11" id="KW-1185">Reference proteome</keyword>
<dbReference type="EC" id="2.7.13.3" evidence="2"/>
<dbReference type="InterPro" id="IPR050736">
    <property type="entry name" value="Sensor_HK_Regulatory"/>
</dbReference>
<evidence type="ECO:0000259" key="9">
    <source>
        <dbReference type="PROSITE" id="PS50112"/>
    </source>
</evidence>
<keyword evidence="5 10" id="KW-0418">Kinase</keyword>
<dbReference type="PROSITE" id="PS50109">
    <property type="entry name" value="HIS_KIN"/>
    <property type="match status" value="1"/>
</dbReference>
<dbReference type="InterPro" id="IPR003594">
    <property type="entry name" value="HATPase_dom"/>
</dbReference>
<dbReference type="InterPro" id="IPR004358">
    <property type="entry name" value="Sig_transdc_His_kin-like_C"/>
</dbReference>
<dbReference type="CDD" id="cd00082">
    <property type="entry name" value="HisKA"/>
    <property type="match status" value="1"/>
</dbReference>
<dbReference type="InterPro" id="IPR013655">
    <property type="entry name" value="PAS_fold_3"/>
</dbReference>
<dbReference type="PANTHER" id="PTHR43711:SF1">
    <property type="entry name" value="HISTIDINE KINASE 1"/>
    <property type="match status" value="1"/>
</dbReference>
<keyword evidence="3" id="KW-0597">Phosphoprotein</keyword>
<dbReference type="Proteomes" id="UP001209755">
    <property type="component" value="Unassembled WGS sequence"/>
</dbReference>
<comment type="catalytic activity">
    <reaction evidence="1">
        <text>ATP + protein L-histidine = ADP + protein N-phospho-L-histidine.</text>
        <dbReference type="EC" id="2.7.13.3"/>
    </reaction>
</comment>
<dbReference type="PANTHER" id="PTHR43711">
    <property type="entry name" value="TWO-COMPONENT HISTIDINE KINASE"/>
    <property type="match status" value="1"/>
</dbReference>
<evidence type="ECO:0000256" key="2">
    <source>
        <dbReference type="ARBA" id="ARBA00012438"/>
    </source>
</evidence>
<dbReference type="Gene3D" id="1.10.287.130">
    <property type="match status" value="1"/>
</dbReference>
<dbReference type="SMART" id="SM00388">
    <property type="entry name" value="HisKA"/>
    <property type="match status" value="1"/>
</dbReference>
<dbReference type="InterPro" id="IPR035965">
    <property type="entry name" value="PAS-like_dom_sf"/>
</dbReference>
<dbReference type="InterPro" id="IPR036890">
    <property type="entry name" value="HATPase_C_sf"/>
</dbReference>
<dbReference type="SUPFAM" id="SSF55874">
    <property type="entry name" value="ATPase domain of HSP90 chaperone/DNA topoisomerase II/histidine kinase"/>
    <property type="match status" value="1"/>
</dbReference>
<keyword evidence="4 10" id="KW-0808">Transferase</keyword>
<organism evidence="10 11">
    <name type="scientific">Rhodobium gokarnense</name>
    <dbReference type="NCBI Taxonomy" id="364296"/>
    <lineage>
        <taxon>Bacteria</taxon>
        <taxon>Pseudomonadati</taxon>
        <taxon>Pseudomonadota</taxon>
        <taxon>Alphaproteobacteria</taxon>
        <taxon>Hyphomicrobiales</taxon>
        <taxon>Rhodobiaceae</taxon>
        <taxon>Rhodobium</taxon>
    </lineage>
</organism>
<dbReference type="GO" id="GO:0004673">
    <property type="term" value="F:protein histidine kinase activity"/>
    <property type="evidence" value="ECO:0007669"/>
    <property type="project" value="UniProtKB-EC"/>
</dbReference>
<dbReference type="InterPro" id="IPR036097">
    <property type="entry name" value="HisK_dim/P_sf"/>
</dbReference>
<proteinExistence type="predicted"/>
<reference evidence="11" key="1">
    <citation type="submission" date="2023-07" db="EMBL/GenBank/DDBJ databases">
        <title>Genome sequencing of Purple Non-Sulfur Bacteria from various extreme environments.</title>
        <authorList>
            <person name="Mayer M."/>
        </authorList>
    </citation>
    <scope>NUCLEOTIDE SEQUENCE [LARGE SCALE GENOMIC DNA]</scope>
    <source>
        <strain evidence="11">DSM 17935</strain>
    </source>
</reference>
<dbReference type="RefSeq" id="WP_264601539.1">
    <property type="nucleotide sequence ID" value="NZ_JAOQNS010000005.1"/>
</dbReference>
<feature type="transmembrane region" description="Helical" evidence="7">
    <location>
        <begin position="35"/>
        <end position="55"/>
    </location>
</feature>
<evidence type="ECO:0000256" key="6">
    <source>
        <dbReference type="ARBA" id="ARBA00023012"/>
    </source>
</evidence>
<dbReference type="NCBIfam" id="TIGR00229">
    <property type="entry name" value="sensory_box"/>
    <property type="match status" value="1"/>
</dbReference>
<dbReference type="SMART" id="SM00387">
    <property type="entry name" value="HATPase_c"/>
    <property type="match status" value="1"/>
</dbReference>
<dbReference type="InterPro" id="IPR000014">
    <property type="entry name" value="PAS"/>
</dbReference>
<dbReference type="SMART" id="SM00091">
    <property type="entry name" value="PAS"/>
    <property type="match status" value="1"/>
</dbReference>
<comment type="caution">
    <text evidence="10">The sequence shown here is derived from an EMBL/GenBank/DDBJ whole genome shotgun (WGS) entry which is preliminary data.</text>
</comment>
<dbReference type="EMBL" id="JAOQNS010000005">
    <property type="protein sequence ID" value="MCW2307914.1"/>
    <property type="molecule type" value="Genomic_DNA"/>
</dbReference>